<reference evidence="4 5" key="1">
    <citation type="submission" date="2019-06" db="EMBL/GenBank/DDBJ databases">
        <title>Complete genome sequence of Antarcticibacterium flavum KCTC 52984T from an Antarctic marine sediment.</title>
        <authorList>
            <person name="Lee Y.M."/>
            <person name="Shin S.C."/>
        </authorList>
    </citation>
    <scope>NUCLEOTIDE SEQUENCE [LARGE SCALE GENOMIC DNA]</scope>
    <source>
        <strain evidence="4 5">KCTC 52984</strain>
    </source>
</reference>
<evidence type="ECO:0000313" key="5">
    <source>
        <dbReference type="Proteomes" id="UP000309016"/>
    </source>
</evidence>
<evidence type="ECO:0000259" key="2">
    <source>
        <dbReference type="Pfam" id="PF00149"/>
    </source>
</evidence>
<dbReference type="AlphaFoldDB" id="A0A5B7X0E2"/>
<evidence type="ECO:0000256" key="1">
    <source>
        <dbReference type="ARBA" id="ARBA00022729"/>
    </source>
</evidence>
<organism evidence="4 5">
    <name type="scientific">Antarcticibacterium flavum</name>
    <dbReference type="NCBI Taxonomy" id="2058175"/>
    <lineage>
        <taxon>Bacteria</taxon>
        <taxon>Pseudomonadati</taxon>
        <taxon>Bacteroidota</taxon>
        <taxon>Flavobacteriia</taxon>
        <taxon>Flavobacteriales</taxon>
        <taxon>Flavobacteriaceae</taxon>
        <taxon>Antarcticibacterium</taxon>
    </lineage>
</organism>
<dbReference type="Pfam" id="PF00149">
    <property type="entry name" value="Metallophos"/>
    <property type="match status" value="1"/>
</dbReference>
<sequence length="305" mass="35264">MNLFRQKNFLFLSHFRIFVTAIVFIFFQPGFAQEILVQPYLQPGNAPGLNKEEKVLIWQTDDQPSNFKVEYTEGTAFNRGKKARISSVTLDFFNKPSRLYRATLKGLKFDQSYTYRVILEDSILSENSFKTRTKKPQSKFAVFADIGAGTPEQAAIAYRISLQDPQFVLVLGDMAYNNGRELEYRHRFFPYYLSPVASPEKGAPLLKTIPFYMLLGNHDVYSYDLDEYEDGLAYFYYSDLPRNAPVPKLHIEPQGDRERIKTFKKNTSPQFPGISNYAFENGNVHLVCLDANYYINPWIPILWSG</sequence>
<dbReference type="Gene3D" id="3.60.21.10">
    <property type="match status" value="1"/>
</dbReference>
<dbReference type="PANTHER" id="PTHR45867">
    <property type="entry name" value="PURPLE ACID PHOSPHATASE"/>
    <property type="match status" value="1"/>
</dbReference>
<dbReference type="Gene3D" id="2.60.40.380">
    <property type="entry name" value="Purple acid phosphatase-like, N-terminal"/>
    <property type="match status" value="1"/>
</dbReference>
<dbReference type="OrthoDB" id="9809781at2"/>
<dbReference type="Pfam" id="PF16656">
    <property type="entry name" value="Pur_ac_phosph_N"/>
    <property type="match status" value="1"/>
</dbReference>
<dbReference type="InterPro" id="IPR029052">
    <property type="entry name" value="Metallo-depent_PP-like"/>
</dbReference>
<dbReference type="GO" id="GO:0003993">
    <property type="term" value="F:acid phosphatase activity"/>
    <property type="evidence" value="ECO:0007669"/>
    <property type="project" value="InterPro"/>
</dbReference>
<dbReference type="SUPFAM" id="SSF56300">
    <property type="entry name" value="Metallo-dependent phosphatases"/>
    <property type="match status" value="1"/>
</dbReference>
<dbReference type="InterPro" id="IPR008963">
    <property type="entry name" value="Purple_acid_Pase-like_N"/>
</dbReference>
<dbReference type="PANTHER" id="PTHR45867:SF3">
    <property type="entry name" value="ACID PHOSPHATASE TYPE 7"/>
    <property type="match status" value="1"/>
</dbReference>
<dbReference type="RefSeq" id="WP_139064728.1">
    <property type="nucleotide sequence ID" value="NZ_CP040812.1"/>
</dbReference>
<dbReference type="InterPro" id="IPR015914">
    <property type="entry name" value="PAPs_N"/>
</dbReference>
<keyword evidence="1" id="KW-0732">Signal</keyword>
<feature type="domain" description="Purple acid phosphatase N-terminal" evidence="3">
    <location>
        <begin position="51"/>
        <end position="131"/>
    </location>
</feature>
<feature type="domain" description="Calcineurin-like phosphoesterase" evidence="2">
    <location>
        <begin position="139"/>
        <end position="252"/>
    </location>
</feature>
<dbReference type="InterPro" id="IPR004843">
    <property type="entry name" value="Calcineurin-like_PHP"/>
</dbReference>
<gene>
    <name evidence="4" type="ORF">FHG64_01370</name>
</gene>
<dbReference type="EMBL" id="CP040812">
    <property type="protein sequence ID" value="QCY68152.1"/>
    <property type="molecule type" value="Genomic_DNA"/>
</dbReference>
<evidence type="ECO:0000313" key="4">
    <source>
        <dbReference type="EMBL" id="QCY68152.1"/>
    </source>
</evidence>
<name>A0A5B7X0E2_9FLAO</name>
<dbReference type="Proteomes" id="UP000309016">
    <property type="component" value="Chromosome"/>
</dbReference>
<dbReference type="GO" id="GO:0046872">
    <property type="term" value="F:metal ion binding"/>
    <property type="evidence" value="ECO:0007669"/>
    <property type="project" value="InterPro"/>
</dbReference>
<proteinExistence type="predicted"/>
<dbReference type="KEGG" id="afla:FHG64_01370"/>
<evidence type="ECO:0000259" key="3">
    <source>
        <dbReference type="Pfam" id="PF16656"/>
    </source>
</evidence>
<accession>A0A5B7X0E2</accession>
<dbReference type="SUPFAM" id="SSF49363">
    <property type="entry name" value="Purple acid phosphatase, N-terminal domain"/>
    <property type="match status" value="1"/>
</dbReference>
<keyword evidence="5" id="KW-1185">Reference proteome</keyword>
<protein>
    <submittedName>
        <fullName evidence="4">Metallophosphoesterase family protein</fullName>
    </submittedName>
</protein>